<gene>
    <name evidence="5" type="ORF">NBRC116585_16450</name>
</gene>
<evidence type="ECO:0000256" key="3">
    <source>
        <dbReference type="ARBA" id="ARBA00023163"/>
    </source>
</evidence>
<sequence>MPLEMLHAATAFQRTRTRQRLELQVTALEVTTPCRPVGGLAIANGKPFDHKHGGPVDLVIIPALWRNPLRKLQRDDAVCRWLVDRYSEGSRIMAIGTGVWLPARAGLLGNQAATTHWHALNAFEMDFPDVRLKRDHLLTQAGQVYCAASINSGADLMTHLISTVFGSEAAAYVERQFSPEARMSFDKRVFTEDAELHADETIALAQSWLQQRWQHPLSIKGLVEVTGLSARQLGRRFKRVTGITPGDYLLKTKCRFAREWLKNSDLSISDIAQLCGFSDSSHMGRVFKRWQGVSPSEYRRAVRAKLFSANSEWRAE</sequence>
<dbReference type="InterPro" id="IPR020449">
    <property type="entry name" value="Tscrpt_reg_AraC-type_HTH"/>
</dbReference>
<dbReference type="PROSITE" id="PS01124">
    <property type="entry name" value="HTH_ARAC_FAMILY_2"/>
    <property type="match status" value="1"/>
</dbReference>
<evidence type="ECO:0000313" key="5">
    <source>
        <dbReference type="EMBL" id="GAA6145527.1"/>
    </source>
</evidence>
<keyword evidence="1" id="KW-0805">Transcription regulation</keyword>
<evidence type="ECO:0000313" key="6">
    <source>
        <dbReference type="Proteomes" id="UP001481413"/>
    </source>
</evidence>
<dbReference type="Pfam" id="PF12833">
    <property type="entry name" value="HTH_18"/>
    <property type="match status" value="1"/>
</dbReference>
<evidence type="ECO:0000259" key="4">
    <source>
        <dbReference type="PROSITE" id="PS01124"/>
    </source>
</evidence>
<dbReference type="InterPro" id="IPR050204">
    <property type="entry name" value="AraC_XylS_family_regulators"/>
</dbReference>
<dbReference type="SMART" id="SM00342">
    <property type="entry name" value="HTH_ARAC"/>
    <property type="match status" value="1"/>
</dbReference>
<dbReference type="InterPro" id="IPR029062">
    <property type="entry name" value="Class_I_gatase-like"/>
</dbReference>
<reference evidence="5 6" key="1">
    <citation type="submission" date="2024-04" db="EMBL/GenBank/DDBJ databases">
        <title>Draft genome sequence of Thalassolituus maritimus NBRC 116585.</title>
        <authorList>
            <person name="Miyakawa T."/>
            <person name="Kusuya Y."/>
            <person name="Miura T."/>
        </authorList>
    </citation>
    <scope>NUCLEOTIDE SEQUENCE [LARGE SCALE GENOMIC DNA]</scope>
    <source>
        <strain evidence="5 6">5NW40-0001</strain>
    </source>
</reference>
<dbReference type="InterPro" id="IPR009057">
    <property type="entry name" value="Homeodomain-like_sf"/>
</dbReference>
<feature type="domain" description="HTH araC/xylS-type" evidence="4">
    <location>
        <begin position="203"/>
        <end position="301"/>
    </location>
</feature>
<proteinExistence type="predicted"/>
<evidence type="ECO:0000256" key="2">
    <source>
        <dbReference type="ARBA" id="ARBA00023125"/>
    </source>
</evidence>
<evidence type="ECO:0000256" key="1">
    <source>
        <dbReference type="ARBA" id="ARBA00023015"/>
    </source>
</evidence>
<keyword evidence="2" id="KW-0238">DNA-binding</keyword>
<dbReference type="Gene3D" id="3.40.50.880">
    <property type="match status" value="1"/>
</dbReference>
<dbReference type="Gene3D" id="1.10.10.60">
    <property type="entry name" value="Homeodomain-like"/>
    <property type="match status" value="2"/>
</dbReference>
<dbReference type="PANTHER" id="PTHR46796">
    <property type="entry name" value="HTH-TYPE TRANSCRIPTIONAL ACTIVATOR RHAS-RELATED"/>
    <property type="match status" value="1"/>
</dbReference>
<dbReference type="SUPFAM" id="SSF52317">
    <property type="entry name" value="Class I glutamine amidotransferase-like"/>
    <property type="match status" value="1"/>
</dbReference>
<organism evidence="5 6">
    <name type="scientific">Thalassolituus maritimus</name>
    <dbReference type="NCBI Taxonomy" id="484498"/>
    <lineage>
        <taxon>Bacteria</taxon>
        <taxon>Pseudomonadati</taxon>
        <taxon>Pseudomonadota</taxon>
        <taxon>Gammaproteobacteria</taxon>
        <taxon>Oceanospirillales</taxon>
        <taxon>Oceanospirillaceae</taxon>
        <taxon>Thalassolituus</taxon>
    </lineage>
</organism>
<dbReference type="Proteomes" id="UP001481413">
    <property type="component" value="Unassembled WGS sequence"/>
</dbReference>
<dbReference type="PRINTS" id="PR00032">
    <property type="entry name" value="HTHARAC"/>
</dbReference>
<dbReference type="SUPFAM" id="SSF46689">
    <property type="entry name" value="Homeodomain-like"/>
    <property type="match status" value="2"/>
</dbReference>
<comment type="caution">
    <text evidence="5">The sequence shown here is derived from an EMBL/GenBank/DDBJ whole genome shotgun (WGS) entry which is preliminary data.</text>
</comment>
<name>A0ABP9ZZF0_9GAMM</name>
<keyword evidence="3" id="KW-0804">Transcription</keyword>
<dbReference type="EMBL" id="BAABWH010000004">
    <property type="protein sequence ID" value="GAA6145527.1"/>
    <property type="molecule type" value="Genomic_DNA"/>
</dbReference>
<protein>
    <submittedName>
        <fullName evidence="5">Helix-turn-helix domain-containing protein</fullName>
    </submittedName>
</protein>
<keyword evidence="6" id="KW-1185">Reference proteome</keyword>
<accession>A0ABP9ZZF0</accession>
<dbReference type="InterPro" id="IPR018060">
    <property type="entry name" value="HTH_AraC"/>
</dbReference>